<comment type="caution">
    <text evidence="1">The sequence shown here is derived from an EMBL/GenBank/DDBJ whole genome shotgun (WGS) entry which is preliminary data.</text>
</comment>
<name>A0A024GK13_9STRA</name>
<evidence type="ECO:0000313" key="2">
    <source>
        <dbReference type="Proteomes" id="UP000053237"/>
    </source>
</evidence>
<dbReference type="AlphaFoldDB" id="A0A024GK13"/>
<dbReference type="InParanoid" id="A0A024GK13"/>
<dbReference type="Proteomes" id="UP000053237">
    <property type="component" value="Unassembled WGS sequence"/>
</dbReference>
<gene>
    <name evidence="1" type="ORF">BN9_076290</name>
</gene>
<sequence>MTGKPGTVVNLHREQVDQMIYTPCGYASFDDRGITIGGPTCLIIIKIFSSSSSNFVASAAAVQVALFSWYNLSNSRISANASRPGVCSGVVFIDDEAAGRSFGICIFSKIGIILHFSDGYRYIQNTDLRFLLFQSSQFVSFAVKCLCISIRLSSKTVPVPGCFSSLTSLKLTCTLHIKRTCDGFYFVYDCLKRFLNEHICSVLTDVLSSSSAHSA</sequence>
<organism evidence="1 2">
    <name type="scientific">Albugo candida</name>
    <dbReference type="NCBI Taxonomy" id="65357"/>
    <lineage>
        <taxon>Eukaryota</taxon>
        <taxon>Sar</taxon>
        <taxon>Stramenopiles</taxon>
        <taxon>Oomycota</taxon>
        <taxon>Peronosporomycetes</taxon>
        <taxon>Albuginales</taxon>
        <taxon>Albuginaceae</taxon>
        <taxon>Albugo</taxon>
    </lineage>
</organism>
<evidence type="ECO:0000313" key="1">
    <source>
        <dbReference type="EMBL" id="CCI46674.1"/>
    </source>
</evidence>
<proteinExistence type="predicted"/>
<reference evidence="1 2" key="1">
    <citation type="submission" date="2012-05" db="EMBL/GenBank/DDBJ databases">
        <title>Recombination and specialization in a pathogen metapopulation.</title>
        <authorList>
            <person name="Gardiner A."/>
            <person name="Kemen E."/>
            <person name="Schultz-Larsen T."/>
            <person name="MacLean D."/>
            <person name="Van Oosterhout C."/>
            <person name="Jones J.D.G."/>
        </authorList>
    </citation>
    <scope>NUCLEOTIDE SEQUENCE [LARGE SCALE GENOMIC DNA]</scope>
    <source>
        <strain evidence="1 2">Ac Nc2</strain>
    </source>
</reference>
<protein>
    <submittedName>
        <fullName evidence="1">Uncharacterized protein</fullName>
    </submittedName>
</protein>
<keyword evidence="2" id="KW-1185">Reference proteome</keyword>
<accession>A0A024GK13</accession>
<dbReference type="EMBL" id="CAIX01000136">
    <property type="protein sequence ID" value="CCI46674.1"/>
    <property type="molecule type" value="Genomic_DNA"/>
</dbReference>